<feature type="active site" evidence="10">
    <location>
        <position position="100"/>
    </location>
</feature>
<evidence type="ECO:0000256" key="5">
    <source>
        <dbReference type="ARBA" id="ARBA00022729"/>
    </source>
</evidence>
<feature type="active site" evidence="10">
    <location>
        <position position="285"/>
    </location>
</feature>
<evidence type="ECO:0000313" key="15">
    <source>
        <dbReference type="EMBL" id="KAF7720523.1"/>
    </source>
</evidence>
<accession>A0A8H7ENX4</accession>
<evidence type="ECO:0000256" key="7">
    <source>
        <dbReference type="ARBA" id="ARBA00022801"/>
    </source>
</evidence>
<protein>
    <recommendedName>
        <fullName evidence="3">rhizopuspepsin</fullName>
        <ecNumber evidence="3">3.4.23.21</ecNumber>
    </recommendedName>
</protein>
<dbReference type="Gene3D" id="2.40.70.10">
    <property type="entry name" value="Acid Proteases"/>
    <property type="match status" value="2"/>
</dbReference>
<feature type="domain" description="Peptidase A1" evidence="14">
    <location>
        <begin position="82"/>
        <end position="387"/>
    </location>
</feature>
<dbReference type="Proteomes" id="UP000605846">
    <property type="component" value="Unassembled WGS sequence"/>
</dbReference>
<dbReference type="EMBL" id="JABAYA010000608">
    <property type="protein sequence ID" value="KAF7720523.1"/>
    <property type="molecule type" value="Genomic_DNA"/>
</dbReference>
<keyword evidence="9 11" id="KW-1015">Disulfide bond</keyword>
<comment type="catalytic activity">
    <reaction evidence="1">
        <text>Hydrolysis of proteins with broad specificity similar to that of pepsin A, preferring hydrophobic residues at P1 and P1'. Clots milk and activates trypsinogen. Does not cleave 4-Gln-|-His-5, but does cleave 10-His-|-Leu-11 and 12-Val-|-Glu-13 in B chain of insulin.</text>
        <dbReference type="EC" id="3.4.23.21"/>
    </reaction>
</comment>
<evidence type="ECO:0000259" key="14">
    <source>
        <dbReference type="PROSITE" id="PS51767"/>
    </source>
</evidence>
<keyword evidence="16" id="KW-1185">Reference proteome</keyword>
<evidence type="ECO:0000256" key="3">
    <source>
        <dbReference type="ARBA" id="ARBA00013205"/>
    </source>
</evidence>
<name>A0A8H7ENX4_9FUNG</name>
<evidence type="ECO:0000256" key="6">
    <source>
        <dbReference type="ARBA" id="ARBA00022750"/>
    </source>
</evidence>
<dbReference type="Pfam" id="PF00026">
    <property type="entry name" value="Asp"/>
    <property type="match status" value="1"/>
</dbReference>
<keyword evidence="6 12" id="KW-0064">Aspartyl protease</keyword>
<evidence type="ECO:0000256" key="10">
    <source>
        <dbReference type="PIRSR" id="PIRSR601461-1"/>
    </source>
</evidence>
<keyword evidence="8" id="KW-0865">Zymogen</keyword>
<evidence type="ECO:0000256" key="2">
    <source>
        <dbReference type="ARBA" id="ARBA00007447"/>
    </source>
</evidence>
<reference evidence="15" key="1">
    <citation type="submission" date="2020-01" db="EMBL/GenBank/DDBJ databases">
        <title>Genome Sequencing of Three Apophysomyces-Like Fungal Strains Confirms a Novel Fungal Genus in the Mucoromycota with divergent Burkholderia-like Endosymbiotic Bacteria.</title>
        <authorList>
            <person name="Stajich J.E."/>
            <person name="Macias A.M."/>
            <person name="Carter-House D."/>
            <person name="Lovett B."/>
            <person name="Kasson L.R."/>
            <person name="Berry K."/>
            <person name="Grigoriev I."/>
            <person name="Chang Y."/>
            <person name="Spatafora J."/>
            <person name="Kasson M.T."/>
        </authorList>
    </citation>
    <scope>NUCLEOTIDE SEQUENCE</scope>
    <source>
        <strain evidence="15">NRRL A-21654</strain>
    </source>
</reference>
<dbReference type="SUPFAM" id="SSF50630">
    <property type="entry name" value="Acid proteases"/>
    <property type="match status" value="1"/>
</dbReference>
<evidence type="ECO:0000256" key="11">
    <source>
        <dbReference type="PIRSR" id="PIRSR601461-2"/>
    </source>
</evidence>
<feature type="chain" id="PRO_5034485776" description="rhizopuspepsin" evidence="13">
    <location>
        <begin position="21"/>
        <end position="390"/>
    </location>
</feature>
<feature type="signal peptide" evidence="13">
    <location>
        <begin position="1"/>
        <end position="20"/>
    </location>
</feature>
<proteinExistence type="inferred from homology"/>
<organism evidence="15 16">
    <name type="scientific">Apophysomyces ossiformis</name>
    <dbReference type="NCBI Taxonomy" id="679940"/>
    <lineage>
        <taxon>Eukaryota</taxon>
        <taxon>Fungi</taxon>
        <taxon>Fungi incertae sedis</taxon>
        <taxon>Mucoromycota</taxon>
        <taxon>Mucoromycotina</taxon>
        <taxon>Mucoromycetes</taxon>
        <taxon>Mucorales</taxon>
        <taxon>Mucorineae</taxon>
        <taxon>Mucoraceae</taxon>
        <taxon>Apophysomyces</taxon>
    </lineage>
</organism>
<keyword evidence="7 12" id="KW-0378">Hydrolase</keyword>
<dbReference type="EC" id="3.4.23.21" evidence="3"/>
<dbReference type="PROSITE" id="PS51767">
    <property type="entry name" value="PEPTIDASE_A1"/>
    <property type="match status" value="1"/>
</dbReference>
<evidence type="ECO:0000313" key="16">
    <source>
        <dbReference type="Proteomes" id="UP000605846"/>
    </source>
</evidence>
<dbReference type="PROSITE" id="PS00141">
    <property type="entry name" value="ASP_PROTEASE"/>
    <property type="match status" value="1"/>
</dbReference>
<evidence type="ECO:0000256" key="1">
    <source>
        <dbReference type="ARBA" id="ARBA00001130"/>
    </source>
</evidence>
<dbReference type="OrthoDB" id="2747330at2759"/>
<dbReference type="PRINTS" id="PR00792">
    <property type="entry name" value="PEPSIN"/>
</dbReference>
<evidence type="ECO:0000256" key="12">
    <source>
        <dbReference type="RuleBase" id="RU000454"/>
    </source>
</evidence>
<dbReference type="InterPro" id="IPR001461">
    <property type="entry name" value="Aspartic_peptidase_A1"/>
</dbReference>
<evidence type="ECO:0000256" key="13">
    <source>
        <dbReference type="SAM" id="SignalP"/>
    </source>
</evidence>
<dbReference type="GO" id="GO:0004190">
    <property type="term" value="F:aspartic-type endopeptidase activity"/>
    <property type="evidence" value="ECO:0007669"/>
    <property type="project" value="UniProtKB-KW"/>
</dbReference>
<dbReference type="PANTHER" id="PTHR47966">
    <property type="entry name" value="BETA-SITE APP-CLEAVING ENZYME, ISOFORM A-RELATED"/>
    <property type="match status" value="1"/>
</dbReference>
<comment type="similarity">
    <text evidence="2 12">Belongs to the peptidase A1 family.</text>
</comment>
<dbReference type="FunFam" id="2.40.70.10:FF:000008">
    <property type="entry name" value="Cathepsin D"/>
    <property type="match status" value="1"/>
</dbReference>
<dbReference type="InterPro" id="IPR033121">
    <property type="entry name" value="PEPTIDASE_A1"/>
</dbReference>
<evidence type="ECO:0000256" key="8">
    <source>
        <dbReference type="ARBA" id="ARBA00023145"/>
    </source>
</evidence>
<evidence type="ECO:0000256" key="4">
    <source>
        <dbReference type="ARBA" id="ARBA00022670"/>
    </source>
</evidence>
<gene>
    <name evidence="15" type="ORF">EC973_007837</name>
</gene>
<dbReference type="AlphaFoldDB" id="A0A8H7ENX4"/>
<sequence length="390" mass="41607">MKISACIAALLAIGTFSSEAAPVQNENKVIRVPLVRNPDFKRNVTAQVLKAQNKHHKLLFSSVSDTLAATIPVVDYANDLEYYGIVEVGTPPVSLRLDFDTGSSDLWFASTLCEVCTGQNLFDPDKSSTYRKDGTPWLVEYGNENDLNWALGIVGYDTVNLGGVAIKNQAIELAQDESGGFQGGPNDGLFGLAFDRLLSVSGIKTPIDNLVSQNLISKPIFGVFLGEKTSGGGGEYVFGGYDESHIDGPLKTIPIDNSDGYWGINIDGTTIGGKSISSSFSGILDTGTTLLLLPSDVFQNVADAYGSKHVGGGTYTIPCDTSGLEPLKFSIGGAEFQIPPESLNFDKRGDQCIAGFSNGGNAAIFGDVFLKNYYVIFNQEVPEVQIAPVK</sequence>
<dbReference type="InterPro" id="IPR021109">
    <property type="entry name" value="Peptidase_aspartic_dom_sf"/>
</dbReference>
<feature type="disulfide bond" evidence="11">
    <location>
        <begin position="319"/>
        <end position="352"/>
    </location>
</feature>
<keyword evidence="4 12" id="KW-0645">Protease</keyword>
<comment type="caution">
    <text evidence="15">The sequence shown here is derived from an EMBL/GenBank/DDBJ whole genome shotgun (WGS) entry which is preliminary data.</text>
</comment>
<dbReference type="PANTHER" id="PTHR47966:SF1">
    <property type="entry name" value="ASPARTYL PROTEINASE"/>
    <property type="match status" value="1"/>
</dbReference>
<dbReference type="InterPro" id="IPR001969">
    <property type="entry name" value="Aspartic_peptidase_AS"/>
</dbReference>
<evidence type="ECO:0000256" key="9">
    <source>
        <dbReference type="ARBA" id="ARBA00023157"/>
    </source>
</evidence>
<keyword evidence="5 13" id="KW-0732">Signal</keyword>
<dbReference type="GO" id="GO:0006508">
    <property type="term" value="P:proteolysis"/>
    <property type="evidence" value="ECO:0007669"/>
    <property type="project" value="UniProtKB-KW"/>
</dbReference>